<dbReference type="AlphaFoldDB" id="A0A3N5AWT8"/>
<comment type="caution">
    <text evidence="1">The sequence shown here is derived from an EMBL/GenBank/DDBJ whole genome shotgun (WGS) entry which is preliminary data.</text>
</comment>
<reference evidence="1 2" key="1">
    <citation type="submission" date="2018-11" db="EMBL/GenBank/DDBJ databases">
        <title>Genomic Encyclopedia of Type Strains, Phase IV (KMG-IV): sequencing the most valuable type-strain genomes for metagenomic binning, comparative biology and taxonomic classification.</title>
        <authorList>
            <person name="Goeker M."/>
        </authorList>
    </citation>
    <scope>NUCLEOTIDE SEQUENCE [LARGE SCALE GENOMIC DNA]</scope>
    <source>
        <strain evidence="1 2">DSM 102936</strain>
    </source>
</reference>
<evidence type="ECO:0000313" key="2">
    <source>
        <dbReference type="Proteomes" id="UP000282654"/>
    </source>
</evidence>
<accession>A0A3N5AWT8</accession>
<keyword evidence="2" id="KW-1185">Reference proteome</keyword>
<proteinExistence type="predicted"/>
<dbReference type="Proteomes" id="UP000282654">
    <property type="component" value="Unassembled WGS sequence"/>
</dbReference>
<name>A0A3N5AWT8_9THEO</name>
<organism evidence="1 2">
    <name type="scientific">Thermodesulfitimonas autotrophica</name>
    <dbReference type="NCBI Taxonomy" id="1894989"/>
    <lineage>
        <taxon>Bacteria</taxon>
        <taxon>Bacillati</taxon>
        <taxon>Bacillota</taxon>
        <taxon>Clostridia</taxon>
        <taxon>Thermoanaerobacterales</taxon>
        <taxon>Thermoanaerobacteraceae</taxon>
        <taxon>Thermodesulfitimonas</taxon>
    </lineage>
</organism>
<dbReference type="EMBL" id="RKRE01000001">
    <property type="protein sequence ID" value="RPF49454.1"/>
    <property type="molecule type" value="Genomic_DNA"/>
</dbReference>
<evidence type="ECO:0000313" key="1">
    <source>
        <dbReference type="EMBL" id="RPF49454.1"/>
    </source>
</evidence>
<protein>
    <submittedName>
        <fullName evidence="1">Uncharacterized protein</fullName>
    </submittedName>
</protein>
<sequence>MVTQEKFPRPLTDQEKAWLRQALSLLPTGEYFGGGRWVDIETGEAKPLDPPVDPEPYLAQIEDLVVVDRCRCGNPRCHTVDFQHYRPGHSMALVHTNTDDGRELIVFEDEETGWLTQLEVIG</sequence>
<gene>
    <name evidence="1" type="ORF">EDD75_0267</name>
</gene>